<reference evidence="1" key="3">
    <citation type="submission" date="2021-06" db="EMBL/GenBank/DDBJ databases">
        <title>Chromosome-level genome assembly for S. haematobium.</title>
        <authorList>
            <person name="Stroehlein A.J."/>
        </authorList>
    </citation>
    <scope>NUCLEOTIDE SEQUENCE</scope>
</reference>
<organism evidence="1 2">
    <name type="scientific">Schistosoma haematobium</name>
    <name type="common">Blood fluke</name>
    <dbReference type="NCBI Taxonomy" id="6185"/>
    <lineage>
        <taxon>Eukaryota</taxon>
        <taxon>Metazoa</taxon>
        <taxon>Spiralia</taxon>
        <taxon>Lophotrochozoa</taxon>
        <taxon>Platyhelminthes</taxon>
        <taxon>Trematoda</taxon>
        <taxon>Digenea</taxon>
        <taxon>Strigeidida</taxon>
        <taxon>Schistosomatoidea</taxon>
        <taxon>Schistosomatidae</taxon>
        <taxon>Schistosoma</taxon>
    </lineage>
</organism>
<dbReference type="Proteomes" id="UP000471633">
    <property type="component" value="Unassembled WGS sequence"/>
</dbReference>
<dbReference type="AlphaFoldDB" id="A0A922ITK3"/>
<name>A0A922ITK3_SCHHA</name>
<dbReference type="EMBL" id="AMPZ03000003">
    <property type="protein sequence ID" value="KAH9587275.1"/>
    <property type="molecule type" value="Genomic_DNA"/>
</dbReference>
<evidence type="ECO:0000313" key="2">
    <source>
        <dbReference type="Proteomes" id="UP000471633"/>
    </source>
</evidence>
<gene>
    <name evidence="1" type="ORF">MS3_00000057</name>
</gene>
<dbReference type="GeneID" id="75576197"/>
<sequence length="143" mass="16393">MKTVTLNETHYSTTEVSDESTYRGSLVLLPDISYLNNLYVFDQISYKNEKNMSCISNDDQKPSEIWMNADYSSDPLFISVIFKKFDENVSVESNPNDLISSTVDPHHLVSSSELFIQCAKYVLNRVTLTVTWEYEDPILFRGG</sequence>
<dbReference type="CTD" id="75576197"/>
<evidence type="ECO:0000313" key="1">
    <source>
        <dbReference type="EMBL" id="KAH9587275.1"/>
    </source>
</evidence>
<accession>A0A922ITK3</accession>
<dbReference type="KEGG" id="shx:MS3_00000057"/>
<comment type="caution">
    <text evidence="1">The sequence shown here is derived from an EMBL/GenBank/DDBJ whole genome shotgun (WGS) entry which is preliminary data.</text>
</comment>
<proteinExistence type="predicted"/>
<reference evidence="1" key="4">
    <citation type="journal article" date="2022" name="PLoS Pathog.">
        <title>Chromosome-level genome of Schistosoma haematobium underpins genome-wide explorations of molecular variation.</title>
        <authorList>
            <person name="Stroehlein A.J."/>
            <person name="Korhonen P.K."/>
            <person name="Lee V.V."/>
            <person name="Ralph S.A."/>
            <person name="Mentink-Kane M."/>
            <person name="You H."/>
            <person name="McManus D.P."/>
            <person name="Tchuente L.T."/>
            <person name="Stothard J.R."/>
            <person name="Kaur P."/>
            <person name="Dudchenko O."/>
            <person name="Aiden E.L."/>
            <person name="Yang B."/>
            <person name="Yang H."/>
            <person name="Emery A.M."/>
            <person name="Webster B.L."/>
            <person name="Brindley P.J."/>
            <person name="Rollinson D."/>
            <person name="Chang B.C.H."/>
            <person name="Gasser R.B."/>
            <person name="Young N.D."/>
        </authorList>
    </citation>
    <scope>NUCLEOTIDE SEQUENCE</scope>
</reference>
<keyword evidence="2" id="KW-1185">Reference proteome</keyword>
<protein>
    <submittedName>
        <fullName evidence="1">Uncharacterized protein</fullName>
    </submittedName>
</protein>
<reference evidence="1" key="2">
    <citation type="journal article" date="2019" name="Gigascience">
        <title>High-quality Schistosoma haematobium genome achieved by single-molecule and long-range sequencing.</title>
        <authorList>
            <person name="Stroehlein A.J."/>
            <person name="Korhonen P.K."/>
            <person name="Chong T.M."/>
            <person name="Lim Y.L."/>
            <person name="Chan K.G."/>
            <person name="Webster B."/>
            <person name="Rollinson D."/>
            <person name="Brindley P.J."/>
            <person name="Gasser R.B."/>
            <person name="Young N.D."/>
        </authorList>
    </citation>
    <scope>NUCLEOTIDE SEQUENCE</scope>
</reference>
<dbReference type="RefSeq" id="XP_051069035.1">
    <property type="nucleotide sequence ID" value="XM_051207981.1"/>
</dbReference>
<reference evidence="1" key="1">
    <citation type="journal article" date="2012" name="Nat. Genet.">
        <title>Whole-genome sequence of Schistosoma haematobium.</title>
        <authorList>
            <person name="Young N.D."/>
            <person name="Jex A.R."/>
            <person name="Li B."/>
            <person name="Liu S."/>
            <person name="Yang L."/>
            <person name="Xiong Z."/>
            <person name="Li Y."/>
            <person name="Cantacessi C."/>
            <person name="Hall R.S."/>
            <person name="Xu X."/>
            <person name="Chen F."/>
            <person name="Wu X."/>
            <person name="Zerlotini A."/>
            <person name="Oliveira G."/>
            <person name="Hofmann A."/>
            <person name="Zhang G."/>
            <person name="Fang X."/>
            <person name="Kang Y."/>
            <person name="Campbell B.E."/>
            <person name="Loukas A."/>
            <person name="Ranganathan S."/>
            <person name="Rollinson D."/>
            <person name="Rinaldi G."/>
            <person name="Brindley P.J."/>
            <person name="Yang H."/>
            <person name="Wang J."/>
            <person name="Wang J."/>
            <person name="Gasser R.B."/>
        </authorList>
    </citation>
    <scope>NUCLEOTIDE SEQUENCE</scope>
</reference>